<evidence type="ECO:0000256" key="14">
    <source>
        <dbReference type="ARBA" id="ARBA00023026"/>
    </source>
</evidence>
<dbReference type="Pfam" id="PF08447">
    <property type="entry name" value="PAS_3"/>
    <property type="match status" value="1"/>
</dbReference>
<dbReference type="SUPFAM" id="SSF55785">
    <property type="entry name" value="PYP-like sensor domain (PAS domain)"/>
    <property type="match status" value="1"/>
</dbReference>
<dbReference type="RefSeq" id="WP_180955916.1">
    <property type="nucleotide sequence ID" value="NZ_OCTN01000002.1"/>
</dbReference>
<dbReference type="InterPro" id="IPR000014">
    <property type="entry name" value="PAS"/>
</dbReference>
<evidence type="ECO:0000256" key="3">
    <source>
        <dbReference type="ARBA" id="ARBA00022543"/>
    </source>
</evidence>
<protein>
    <recommendedName>
        <fullName evidence="2">histidine kinase</fullName>
        <ecNumber evidence="2">2.7.13.3</ecNumber>
    </recommendedName>
</protein>
<evidence type="ECO:0000256" key="16">
    <source>
        <dbReference type="SAM" id="MobiDB-lite"/>
    </source>
</evidence>
<dbReference type="InterPro" id="IPR013655">
    <property type="entry name" value="PAS_fold_3"/>
</dbReference>
<dbReference type="InterPro" id="IPR036890">
    <property type="entry name" value="HATPase_C_sf"/>
</dbReference>
<dbReference type="PANTHER" id="PTHR41523">
    <property type="entry name" value="TWO-COMPONENT SYSTEM SENSOR PROTEIN"/>
    <property type="match status" value="1"/>
</dbReference>
<dbReference type="Gene3D" id="3.30.450.20">
    <property type="entry name" value="PAS domain"/>
    <property type="match status" value="1"/>
</dbReference>
<dbReference type="PROSITE" id="PS50113">
    <property type="entry name" value="PAC"/>
    <property type="match status" value="1"/>
</dbReference>
<dbReference type="AlphaFoldDB" id="A0A2C9CQQ2"/>
<proteinExistence type="predicted"/>
<dbReference type="InterPro" id="IPR011102">
    <property type="entry name" value="Sig_transdc_His_kinase_HWE"/>
</dbReference>
<evidence type="ECO:0000259" key="17">
    <source>
        <dbReference type="PROSITE" id="PS50113"/>
    </source>
</evidence>
<evidence type="ECO:0000256" key="12">
    <source>
        <dbReference type="ARBA" id="ARBA00022840"/>
    </source>
</evidence>
<keyword evidence="12" id="KW-0067">ATP-binding</keyword>
<keyword evidence="4" id="KW-0597">Phosphoprotein</keyword>
<dbReference type="Proteomes" id="UP000220034">
    <property type="component" value="Unassembled WGS sequence"/>
</dbReference>
<dbReference type="SMART" id="SM00911">
    <property type="entry name" value="HWE_HK"/>
    <property type="match status" value="1"/>
</dbReference>
<evidence type="ECO:0000313" key="19">
    <source>
        <dbReference type="Proteomes" id="UP000220034"/>
    </source>
</evidence>
<accession>A0A2C9CQQ2</accession>
<evidence type="ECO:0000256" key="7">
    <source>
        <dbReference type="ARBA" id="ARBA00022643"/>
    </source>
</evidence>
<dbReference type="InterPro" id="IPR035965">
    <property type="entry name" value="PAS-like_dom_sf"/>
</dbReference>
<keyword evidence="8" id="KW-0808">Transferase</keyword>
<evidence type="ECO:0000256" key="5">
    <source>
        <dbReference type="ARBA" id="ARBA00022606"/>
    </source>
</evidence>
<dbReference type="InterPro" id="IPR000700">
    <property type="entry name" value="PAS-assoc_C"/>
</dbReference>
<keyword evidence="13" id="KW-0157">Chromophore</keyword>
<keyword evidence="3" id="KW-0600">Photoreceptor protein</keyword>
<dbReference type="GO" id="GO:0004673">
    <property type="term" value="F:protein histidine kinase activity"/>
    <property type="evidence" value="ECO:0007669"/>
    <property type="project" value="UniProtKB-EC"/>
</dbReference>
<evidence type="ECO:0000256" key="1">
    <source>
        <dbReference type="ARBA" id="ARBA00000085"/>
    </source>
</evidence>
<dbReference type="GO" id="GO:0009881">
    <property type="term" value="F:photoreceptor activity"/>
    <property type="evidence" value="ECO:0007669"/>
    <property type="project" value="UniProtKB-KW"/>
</dbReference>
<sequence length="371" mass="40370">MSSSTLDANKSRAPYAQVDSATAERAADSERAELALMAGDMACVEWDIPEGVVHCGAHLEKVFGLPLGRSVHSIDAFLSVIHPDDVSRIDAAINRTITDDVDYQMEWRIILPDGQLRWVGGRGRITERDAQGNAIRMLGVNWDISEQKEQQQALKTMASEMEHRLKNTFATIGALTGMAARRCETPTEMMNLLRGQLFALGKAHSLSMPSGQGSSGGIVRVADLVRTALEPWQGQRPQLDLDTDASISAQKAASLAMMMYELTTNATKYGGLSDDSAHLQITLLHQNGGDLVMDWRETVPEYAQRLHPKTGLDGFGTVLLAQAARMLDAAFEQDMRPEGLRLTLTIPAVSLIVTSQDTAVETSPRNAKNGA</sequence>
<evidence type="ECO:0000256" key="10">
    <source>
        <dbReference type="ARBA" id="ARBA00022741"/>
    </source>
</evidence>
<evidence type="ECO:0000256" key="8">
    <source>
        <dbReference type="ARBA" id="ARBA00022679"/>
    </source>
</evidence>
<evidence type="ECO:0000256" key="9">
    <source>
        <dbReference type="ARBA" id="ARBA00022737"/>
    </source>
</evidence>
<keyword evidence="5" id="KW-0716">Sensory transduction</keyword>
<keyword evidence="19" id="KW-1185">Reference proteome</keyword>
<evidence type="ECO:0000256" key="4">
    <source>
        <dbReference type="ARBA" id="ARBA00022553"/>
    </source>
</evidence>
<keyword evidence="14" id="KW-0843">Virulence</keyword>
<keyword evidence="6" id="KW-0285">Flavoprotein</keyword>
<keyword evidence="7" id="KW-0288">FMN</keyword>
<keyword evidence="9" id="KW-0677">Repeat</keyword>
<dbReference type="PANTHER" id="PTHR41523:SF7">
    <property type="entry name" value="HISTIDINE KINASE"/>
    <property type="match status" value="1"/>
</dbReference>
<keyword evidence="10" id="KW-0547">Nucleotide-binding</keyword>
<dbReference type="Pfam" id="PF07536">
    <property type="entry name" value="HWE_HK"/>
    <property type="match status" value="1"/>
</dbReference>
<dbReference type="Gene3D" id="2.10.70.100">
    <property type="match status" value="1"/>
</dbReference>
<dbReference type="Gene3D" id="3.30.565.10">
    <property type="entry name" value="Histidine kinase-like ATPase, C-terminal domain"/>
    <property type="match status" value="1"/>
</dbReference>
<evidence type="ECO:0000256" key="11">
    <source>
        <dbReference type="ARBA" id="ARBA00022777"/>
    </source>
</evidence>
<evidence type="ECO:0000256" key="15">
    <source>
        <dbReference type="ARBA" id="ARBA00023170"/>
    </source>
</evidence>
<dbReference type="CDD" id="cd00130">
    <property type="entry name" value="PAS"/>
    <property type="match status" value="1"/>
</dbReference>
<dbReference type="InterPro" id="IPR001610">
    <property type="entry name" value="PAC"/>
</dbReference>
<dbReference type="GO" id="GO:0005524">
    <property type="term" value="F:ATP binding"/>
    <property type="evidence" value="ECO:0007669"/>
    <property type="project" value="UniProtKB-KW"/>
</dbReference>
<evidence type="ECO:0000256" key="13">
    <source>
        <dbReference type="ARBA" id="ARBA00022991"/>
    </source>
</evidence>
<dbReference type="EC" id="2.7.13.3" evidence="2"/>
<dbReference type="SMART" id="SM00086">
    <property type="entry name" value="PAC"/>
    <property type="match status" value="1"/>
</dbReference>
<dbReference type="EMBL" id="OCTN01000002">
    <property type="protein sequence ID" value="SOH93582.1"/>
    <property type="molecule type" value="Genomic_DNA"/>
</dbReference>
<evidence type="ECO:0000256" key="2">
    <source>
        <dbReference type="ARBA" id="ARBA00012438"/>
    </source>
</evidence>
<name>A0A2C9CQQ2_9RHOB</name>
<feature type="region of interest" description="Disordered" evidence="16">
    <location>
        <begin position="1"/>
        <end position="22"/>
    </location>
</feature>
<keyword evidence="11" id="KW-0418">Kinase</keyword>
<reference evidence="19" key="1">
    <citation type="submission" date="2017-09" db="EMBL/GenBank/DDBJ databases">
        <authorList>
            <person name="Varghese N."/>
            <person name="Submissions S."/>
        </authorList>
    </citation>
    <scope>NUCLEOTIDE SEQUENCE [LARGE SCALE GENOMIC DNA]</scope>
    <source>
        <strain evidence="19">C7</strain>
    </source>
</reference>
<gene>
    <name evidence="18" type="ORF">SAMN06273572_102259</name>
</gene>
<keyword evidence="15" id="KW-0675">Receptor</keyword>
<evidence type="ECO:0000313" key="18">
    <source>
        <dbReference type="EMBL" id="SOH93582.1"/>
    </source>
</evidence>
<organism evidence="18 19">
    <name type="scientific">Pontivivens marinum</name>
    <dbReference type="NCBI Taxonomy" id="1690039"/>
    <lineage>
        <taxon>Bacteria</taxon>
        <taxon>Pseudomonadati</taxon>
        <taxon>Pseudomonadota</taxon>
        <taxon>Alphaproteobacteria</taxon>
        <taxon>Rhodobacterales</taxon>
        <taxon>Paracoccaceae</taxon>
        <taxon>Pontivivens</taxon>
    </lineage>
</organism>
<evidence type="ECO:0000256" key="6">
    <source>
        <dbReference type="ARBA" id="ARBA00022630"/>
    </source>
</evidence>
<feature type="domain" description="PAC" evidence="17">
    <location>
        <begin position="103"/>
        <end position="156"/>
    </location>
</feature>
<comment type="catalytic activity">
    <reaction evidence="1">
        <text>ATP + protein L-histidine = ADP + protein N-phospho-L-histidine.</text>
        <dbReference type="EC" id="2.7.13.3"/>
    </reaction>
</comment>